<feature type="compositionally biased region" description="Basic residues" evidence="1">
    <location>
        <begin position="24"/>
        <end position="41"/>
    </location>
</feature>
<keyword evidence="3" id="KW-1185">Reference proteome</keyword>
<gene>
    <name evidence="2" type="ORF">CAC42_4892</name>
</gene>
<name>A0A2K1QP89_9PEZI</name>
<sequence length="329" mass="37637">MVTSSSDLDQSSDIREETNARGRPLNKRHRRRTSPLQHRKPANQELVDTIIQNGERLLSTRAEAHRDETVRQRKVAAQKLAVAEAKRRLVQQNKAAREKRQEIVDVVLDGRGRRLLYFLKGKPGGWTPEPRSRAEAESWDEWLKRYKERPGKGKERAGLEWVRAGWWGSEDYGPDGRGRGEGTGDGDGDRGPGEQGKEGKHRVEGDGRMGQWNRFEYKVLGRRVEWTECLWGAVQWSLPIVVYRIWVPHQETRKDSGAGCVEEGDEVVMKGEVMEEDGRELLAEWDTEISEFGRYADGCSLWEKMMRATRQESEMLRTGVRDAVAESGP</sequence>
<reference evidence="2 3" key="1">
    <citation type="submission" date="2017-06" db="EMBL/GenBank/DDBJ databases">
        <title>Draft genome sequence of a variant of Elsinoe murrayae.</title>
        <authorList>
            <person name="Cheng Q."/>
        </authorList>
    </citation>
    <scope>NUCLEOTIDE SEQUENCE [LARGE SCALE GENOMIC DNA]</scope>
    <source>
        <strain evidence="2 3">CQ-2017a</strain>
    </source>
</reference>
<accession>A0A2K1QP89</accession>
<feature type="region of interest" description="Disordered" evidence="1">
    <location>
        <begin position="1"/>
        <end position="44"/>
    </location>
</feature>
<protein>
    <submittedName>
        <fullName evidence="2">Uncharacterized protein</fullName>
    </submittedName>
</protein>
<feature type="region of interest" description="Disordered" evidence="1">
    <location>
        <begin position="172"/>
        <end position="206"/>
    </location>
</feature>
<proteinExistence type="predicted"/>
<comment type="caution">
    <text evidence="2">The sequence shown here is derived from an EMBL/GenBank/DDBJ whole genome shotgun (WGS) entry which is preliminary data.</text>
</comment>
<evidence type="ECO:0000313" key="2">
    <source>
        <dbReference type="EMBL" id="PNS16928.1"/>
    </source>
</evidence>
<dbReference type="AlphaFoldDB" id="A0A2K1QP89"/>
<evidence type="ECO:0000256" key="1">
    <source>
        <dbReference type="SAM" id="MobiDB-lite"/>
    </source>
</evidence>
<dbReference type="EMBL" id="NKHZ01000055">
    <property type="protein sequence ID" value="PNS16928.1"/>
    <property type="molecule type" value="Genomic_DNA"/>
</dbReference>
<feature type="compositionally biased region" description="Polar residues" evidence="1">
    <location>
        <begin position="1"/>
        <end position="11"/>
    </location>
</feature>
<feature type="compositionally biased region" description="Basic and acidic residues" evidence="1">
    <location>
        <begin position="174"/>
        <end position="206"/>
    </location>
</feature>
<dbReference type="Proteomes" id="UP000243797">
    <property type="component" value="Unassembled WGS sequence"/>
</dbReference>
<evidence type="ECO:0000313" key="3">
    <source>
        <dbReference type="Proteomes" id="UP000243797"/>
    </source>
</evidence>
<dbReference type="InParanoid" id="A0A2K1QP89"/>
<organism evidence="2 3">
    <name type="scientific">Sphaceloma murrayae</name>
    <dbReference type="NCBI Taxonomy" id="2082308"/>
    <lineage>
        <taxon>Eukaryota</taxon>
        <taxon>Fungi</taxon>
        <taxon>Dikarya</taxon>
        <taxon>Ascomycota</taxon>
        <taxon>Pezizomycotina</taxon>
        <taxon>Dothideomycetes</taxon>
        <taxon>Dothideomycetidae</taxon>
        <taxon>Myriangiales</taxon>
        <taxon>Elsinoaceae</taxon>
        <taxon>Sphaceloma</taxon>
    </lineage>
</organism>